<accession>R7T173</accession>
<dbReference type="RefSeq" id="XP_007365396.1">
    <property type="nucleotide sequence ID" value="XM_007365334.1"/>
</dbReference>
<dbReference type="InterPro" id="IPR052743">
    <property type="entry name" value="Glutaminase_GtaA"/>
</dbReference>
<dbReference type="PANTHER" id="PTHR31987">
    <property type="entry name" value="GLUTAMINASE A-RELATED"/>
    <property type="match status" value="1"/>
</dbReference>
<feature type="chain" id="PRO_5004444545" description="DUF1793-domain-containing protein" evidence="2">
    <location>
        <begin position="20"/>
        <end position="704"/>
    </location>
</feature>
<dbReference type="EMBL" id="JH719408">
    <property type="protein sequence ID" value="EJF61695.1"/>
    <property type="molecule type" value="Genomic_DNA"/>
</dbReference>
<feature type="domain" description="Glutaminase A central" evidence="4">
    <location>
        <begin position="308"/>
        <end position="640"/>
    </location>
</feature>
<evidence type="ECO:0000259" key="4">
    <source>
        <dbReference type="Pfam" id="PF16335"/>
    </source>
</evidence>
<dbReference type="InterPro" id="IPR008928">
    <property type="entry name" value="6-hairpin_glycosidase_sf"/>
</dbReference>
<feature type="region of interest" description="Disordered" evidence="1">
    <location>
        <begin position="648"/>
        <end position="676"/>
    </location>
</feature>
<dbReference type="InterPro" id="IPR032514">
    <property type="entry name" value="GtaA_central"/>
</dbReference>
<sequence>MLFLFLATICVNMFFEAGAVSWTSTPFSPPSVPLAVRSPYLSVWLPQGAGSALNDQWPQFWTGQDIIGWAGFAKVDGTAYVWMGSPGVPNVTFTKATQKSLQSNFVPTAGPVDLNITFLSPVEPSDLVNQSLPLSYYSISATSNDGKSHNVQIYVDISGEWVGGTRDGVPLINWNTTSGDVTNQMQYASDIDHISQGSAYHSTLSVTGTTYQTGQDAVVRAQFVNNGILNNTLDTDFPPVVYSVGHARDPAIQYIVINNGRQEQSSYFWSRFSAMTDAIETFLKDYDDALIRADEYDKQINDAASKISSDYASLVALSIRQTFGTIEITAPRQSDGSLDTSKVLTFTKRSIKTVNTVDVIYPSWLLFLYSNTVLARSLIEPLLQYQSTGQYPNAWCVHDMGSNYPNATGHNDGLDTPLPIEESGNMLIMALSYTQWSSDLDLIKTYFDILEQWTQYLVANTLYPANQMSSDVFTGPLANQTNLAIKGIIGIQAIAEMAALTGDSARSANYSSIAATYVQQWRQLATSASGSHLILALLRTNIVPSDVYDMLTSWYNGKADTYGLILDTRNTYTKPDWSIFTAGIVTSTDVRDQIVSAVVMFAADGQNNLPLADWYDVNTGRQEASSANFARPVVGAHLALVPAPNTTFPSSGSTGGPIGPSSSPASPKPRKSGSPATKGYGGAVITFTLLAVLCTTICLADTML</sequence>
<dbReference type="AlphaFoldDB" id="R7T173"/>
<dbReference type="InterPro" id="IPR032515">
    <property type="entry name" value="DUF4964"/>
</dbReference>
<feature type="signal peptide" evidence="2">
    <location>
        <begin position="1"/>
        <end position="19"/>
    </location>
</feature>
<dbReference type="GeneID" id="18836615"/>
<feature type="domain" description="Glutaminase A N-terminal" evidence="5">
    <location>
        <begin position="239"/>
        <end position="302"/>
    </location>
</feature>
<feature type="domain" description="Glutaminase A N-terminal" evidence="5">
    <location>
        <begin position="102"/>
        <end position="237"/>
    </location>
</feature>
<dbReference type="Proteomes" id="UP000053319">
    <property type="component" value="Unassembled WGS sequence"/>
</dbReference>
<evidence type="ECO:0000259" key="5">
    <source>
        <dbReference type="Pfam" id="PF17168"/>
    </source>
</evidence>
<dbReference type="HOGENOM" id="CLU_008020_1_0_1"/>
<gene>
    <name evidence="6" type="ORF">DICSQDRAFT_146865</name>
</gene>
<dbReference type="Pfam" id="PF16335">
    <property type="entry name" value="GtaA_6_Hairpin"/>
    <property type="match status" value="1"/>
</dbReference>
<keyword evidence="2" id="KW-0732">Signal</keyword>
<evidence type="ECO:0000259" key="3">
    <source>
        <dbReference type="Pfam" id="PF16334"/>
    </source>
</evidence>
<dbReference type="PANTHER" id="PTHR31987:SF1">
    <property type="entry name" value="GLUTAMINASE A"/>
    <property type="match status" value="1"/>
</dbReference>
<evidence type="ECO:0000313" key="6">
    <source>
        <dbReference type="EMBL" id="EJF61695.1"/>
    </source>
</evidence>
<dbReference type="SUPFAM" id="SSF48208">
    <property type="entry name" value="Six-hairpin glycosidases"/>
    <property type="match status" value="1"/>
</dbReference>
<evidence type="ECO:0000313" key="7">
    <source>
        <dbReference type="Proteomes" id="UP000053319"/>
    </source>
</evidence>
<evidence type="ECO:0000256" key="2">
    <source>
        <dbReference type="SAM" id="SignalP"/>
    </source>
</evidence>
<name>R7T173_DICSQ</name>
<protein>
    <recommendedName>
        <fullName evidence="8">DUF1793-domain-containing protein</fullName>
    </recommendedName>
</protein>
<proteinExistence type="predicted"/>
<dbReference type="KEGG" id="dsq:DICSQDRAFT_146865"/>
<dbReference type="InterPro" id="IPR033433">
    <property type="entry name" value="GtaA_N"/>
</dbReference>
<organism evidence="6 7">
    <name type="scientific">Dichomitus squalens (strain LYAD-421)</name>
    <name type="common">Western red white-rot fungus</name>
    <dbReference type="NCBI Taxonomy" id="732165"/>
    <lineage>
        <taxon>Eukaryota</taxon>
        <taxon>Fungi</taxon>
        <taxon>Dikarya</taxon>
        <taxon>Basidiomycota</taxon>
        <taxon>Agaricomycotina</taxon>
        <taxon>Agaricomycetes</taxon>
        <taxon>Polyporales</taxon>
        <taxon>Polyporaceae</taxon>
        <taxon>Dichomitus</taxon>
    </lineage>
</organism>
<evidence type="ECO:0008006" key="8">
    <source>
        <dbReference type="Google" id="ProtNLM"/>
    </source>
</evidence>
<dbReference type="Pfam" id="PF16334">
    <property type="entry name" value="DUF4964"/>
    <property type="match status" value="1"/>
</dbReference>
<dbReference type="GO" id="GO:0005975">
    <property type="term" value="P:carbohydrate metabolic process"/>
    <property type="evidence" value="ECO:0007669"/>
    <property type="project" value="InterPro"/>
</dbReference>
<evidence type="ECO:0000256" key="1">
    <source>
        <dbReference type="SAM" id="MobiDB-lite"/>
    </source>
</evidence>
<reference evidence="6 7" key="1">
    <citation type="journal article" date="2012" name="Science">
        <title>The Paleozoic origin of enzymatic lignin decomposition reconstructed from 31 fungal genomes.</title>
        <authorList>
            <person name="Floudas D."/>
            <person name="Binder M."/>
            <person name="Riley R."/>
            <person name="Barry K."/>
            <person name="Blanchette R.A."/>
            <person name="Henrissat B."/>
            <person name="Martinez A.T."/>
            <person name="Otillar R."/>
            <person name="Spatafora J.W."/>
            <person name="Yadav J.S."/>
            <person name="Aerts A."/>
            <person name="Benoit I."/>
            <person name="Boyd A."/>
            <person name="Carlson A."/>
            <person name="Copeland A."/>
            <person name="Coutinho P.M."/>
            <person name="de Vries R.P."/>
            <person name="Ferreira P."/>
            <person name="Findley K."/>
            <person name="Foster B."/>
            <person name="Gaskell J."/>
            <person name="Glotzer D."/>
            <person name="Gorecki P."/>
            <person name="Heitman J."/>
            <person name="Hesse C."/>
            <person name="Hori C."/>
            <person name="Igarashi K."/>
            <person name="Jurgens J.A."/>
            <person name="Kallen N."/>
            <person name="Kersten P."/>
            <person name="Kohler A."/>
            <person name="Kuees U."/>
            <person name="Kumar T.K.A."/>
            <person name="Kuo A."/>
            <person name="LaButti K."/>
            <person name="Larrondo L.F."/>
            <person name="Lindquist E."/>
            <person name="Ling A."/>
            <person name="Lombard V."/>
            <person name="Lucas S."/>
            <person name="Lundell T."/>
            <person name="Martin R."/>
            <person name="McLaughlin D.J."/>
            <person name="Morgenstern I."/>
            <person name="Morin E."/>
            <person name="Murat C."/>
            <person name="Nagy L.G."/>
            <person name="Nolan M."/>
            <person name="Ohm R.A."/>
            <person name="Patyshakuliyeva A."/>
            <person name="Rokas A."/>
            <person name="Ruiz-Duenas F.J."/>
            <person name="Sabat G."/>
            <person name="Salamov A."/>
            <person name="Samejima M."/>
            <person name="Schmutz J."/>
            <person name="Slot J.C."/>
            <person name="St John F."/>
            <person name="Stenlid J."/>
            <person name="Sun H."/>
            <person name="Sun S."/>
            <person name="Syed K."/>
            <person name="Tsang A."/>
            <person name="Wiebenga A."/>
            <person name="Young D."/>
            <person name="Pisabarro A."/>
            <person name="Eastwood D.C."/>
            <person name="Martin F."/>
            <person name="Cullen D."/>
            <person name="Grigoriev I.V."/>
            <person name="Hibbett D.S."/>
        </authorList>
    </citation>
    <scope>NUCLEOTIDE SEQUENCE [LARGE SCALE GENOMIC DNA]</scope>
    <source>
        <strain evidence="6 7">LYAD-421 SS1</strain>
    </source>
</reference>
<feature type="domain" description="DUF4964" evidence="3">
    <location>
        <begin position="29"/>
        <end position="86"/>
    </location>
</feature>
<dbReference type="Pfam" id="PF17168">
    <property type="entry name" value="DUF5127"/>
    <property type="match status" value="2"/>
</dbReference>